<keyword evidence="1" id="KW-1133">Transmembrane helix</keyword>
<proteinExistence type="predicted"/>
<evidence type="ECO:0000256" key="1">
    <source>
        <dbReference type="SAM" id="Phobius"/>
    </source>
</evidence>
<keyword evidence="1" id="KW-0472">Membrane</keyword>
<keyword evidence="1" id="KW-0812">Transmembrane</keyword>
<sequence length="59" mass="6785">MDVYLFAIIVIIILFVLCFITQNYKMFEKFDGSDRYPTCTSELCPIARPGGIVTGYYMC</sequence>
<dbReference type="EMBL" id="MK071979">
    <property type="protein sequence ID" value="AYV75248.1"/>
    <property type="molecule type" value="Genomic_DNA"/>
</dbReference>
<evidence type="ECO:0000313" key="2">
    <source>
        <dbReference type="EMBL" id="AYV75248.1"/>
    </source>
</evidence>
<gene>
    <name evidence="2" type="ORF">Terrestrivirus1_122</name>
</gene>
<protein>
    <submittedName>
        <fullName evidence="2">Uncharacterized protein</fullName>
    </submittedName>
</protein>
<organism evidence="2">
    <name type="scientific">Terrestrivirus sp</name>
    <dbReference type="NCBI Taxonomy" id="2487775"/>
    <lineage>
        <taxon>Viruses</taxon>
        <taxon>Varidnaviria</taxon>
        <taxon>Bamfordvirae</taxon>
        <taxon>Nucleocytoviricota</taxon>
        <taxon>Megaviricetes</taxon>
        <taxon>Imitervirales</taxon>
        <taxon>Mimiviridae</taxon>
        <taxon>Klosneuvirinae</taxon>
    </lineage>
</organism>
<name>A0A3G4ZK86_9VIRU</name>
<accession>A0A3G4ZK86</accession>
<reference evidence="2" key="1">
    <citation type="submission" date="2018-10" db="EMBL/GenBank/DDBJ databases">
        <title>Hidden diversity of soil giant viruses.</title>
        <authorList>
            <person name="Schulz F."/>
            <person name="Alteio L."/>
            <person name="Goudeau D."/>
            <person name="Ryan E.M."/>
            <person name="Malmstrom R.R."/>
            <person name="Blanchard J."/>
            <person name="Woyke T."/>
        </authorList>
    </citation>
    <scope>NUCLEOTIDE SEQUENCE</scope>
    <source>
        <strain evidence="2">TEV1</strain>
    </source>
</reference>
<feature type="transmembrane region" description="Helical" evidence="1">
    <location>
        <begin position="6"/>
        <end position="24"/>
    </location>
</feature>